<keyword evidence="2" id="KW-0813">Transport</keyword>
<dbReference type="GO" id="GO:0005886">
    <property type="term" value="C:plasma membrane"/>
    <property type="evidence" value="ECO:0007669"/>
    <property type="project" value="UniProtKB-SubCell"/>
</dbReference>
<name>W4QEV0_9BACI</name>
<evidence type="ECO:0000256" key="2">
    <source>
        <dbReference type="ARBA" id="ARBA00022448"/>
    </source>
</evidence>
<feature type="transmembrane region" description="Helical" evidence="7">
    <location>
        <begin position="153"/>
        <end position="173"/>
    </location>
</feature>
<dbReference type="PANTHER" id="PTHR23517:SF3">
    <property type="entry name" value="INTEGRAL MEMBRANE TRANSPORT PROTEIN"/>
    <property type="match status" value="1"/>
</dbReference>
<protein>
    <submittedName>
        <fullName evidence="9">Putative transport protein</fullName>
    </submittedName>
</protein>
<dbReference type="Proteomes" id="UP000018895">
    <property type="component" value="Unassembled WGS sequence"/>
</dbReference>
<feature type="transmembrane region" description="Helical" evidence="7">
    <location>
        <begin position="350"/>
        <end position="368"/>
    </location>
</feature>
<evidence type="ECO:0000313" key="10">
    <source>
        <dbReference type="Proteomes" id="UP000018895"/>
    </source>
</evidence>
<feature type="transmembrane region" description="Helical" evidence="7">
    <location>
        <begin position="291"/>
        <end position="310"/>
    </location>
</feature>
<accession>W4QEV0</accession>
<dbReference type="InterPro" id="IPR011701">
    <property type="entry name" value="MFS"/>
</dbReference>
<feature type="transmembrane region" description="Helical" evidence="7">
    <location>
        <begin position="380"/>
        <end position="398"/>
    </location>
</feature>
<dbReference type="PANTHER" id="PTHR23517">
    <property type="entry name" value="RESISTANCE PROTEIN MDTM, PUTATIVE-RELATED-RELATED"/>
    <property type="match status" value="1"/>
</dbReference>
<sequence>MIQSSSPLNLHEESRSQALATKKDHVIFLCVIFCFWFCTYVYIPVFSLYLESIHFTYSMIGIILGSYGLTQILLRFPLGVLSDKLFGIRKHLLTFGFLAGIASGLFLLFSESFIAIFIARLLAGVTAAMWVMATVLYSHYVKEQFASKAMSRVQFLTVFAQFISMMISGYLVYYFGWKAPFLVATVAAVVGTILVLQVKDFSVRRENALPLSYYLKQTFRIRGLLFITFLSLGAHSILFITIFGFSPMYVSQLTESSYAVTVLVCAFFIPHALAAIWLMFRTIKQQSQIKILIISFMLTALFALLVPFVQSWIFVVLLHAGLGVSLGFIFPLLLAMVIQVSDASLKNSAMGFYQSFYALGIMGGPLLAGELAELTNLLSIFYLCGIMAVICTIVVVVIQNSRVVYKKREVKEAKEQ</sequence>
<dbReference type="AlphaFoldDB" id="W4QEV0"/>
<dbReference type="OrthoDB" id="9607at2"/>
<dbReference type="STRING" id="1236971.JCM9152_1255"/>
<dbReference type="InterPro" id="IPR001958">
    <property type="entry name" value="Tet-R_TetA/multi-R_MdtG-like"/>
</dbReference>
<organism evidence="9 10">
    <name type="scientific">Halalkalibacter hemicellulosilyticusJCM 9152</name>
    <dbReference type="NCBI Taxonomy" id="1236971"/>
    <lineage>
        <taxon>Bacteria</taxon>
        <taxon>Bacillati</taxon>
        <taxon>Bacillota</taxon>
        <taxon>Bacilli</taxon>
        <taxon>Bacillales</taxon>
        <taxon>Bacillaceae</taxon>
        <taxon>Halalkalibacter</taxon>
    </lineage>
</organism>
<evidence type="ECO:0000256" key="6">
    <source>
        <dbReference type="ARBA" id="ARBA00023136"/>
    </source>
</evidence>
<feature type="transmembrane region" description="Helical" evidence="7">
    <location>
        <begin position="257"/>
        <end position="279"/>
    </location>
</feature>
<dbReference type="PROSITE" id="PS50850">
    <property type="entry name" value="MFS"/>
    <property type="match status" value="1"/>
</dbReference>
<evidence type="ECO:0000256" key="4">
    <source>
        <dbReference type="ARBA" id="ARBA00022692"/>
    </source>
</evidence>
<dbReference type="GO" id="GO:0022857">
    <property type="term" value="F:transmembrane transporter activity"/>
    <property type="evidence" value="ECO:0007669"/>
    <property type="project" value="InterPro"/>
</dbReference>
<reference evidence="9" key="1">
    <citation type="journal article" date="2014" name="Genome Announc.">
        <title>Draft Genome Sequences of Three Alkaliphilic Bacillus Strains, Bacillus wakoensis JCM 9140T, Bacillus akibai JCM 9157T, and Bacillus hemicellulosilyticus JCM 9152T.</title>
        <authorList>
            <person name="Yuki M."/>
            <person name="Oshima K."/>
            <person name="Suda W."/>
            <person name="Oshida Y."/>
            <person name="Kitamura K."/>
            <person name="Iida T."/>
            <person name="Hattori M."/>
            <person name="Ohkuma M."/>
        </authorList>
    </citation>
    <scope>NUCLEOTIDE SEQUENCE [LARGE SCALE GENOMIC DNA]</scope>
    <source>
        <strain evidence="9">JCM 9152</strain>
    </source>
</reference>
<dbReference type="Gene3D" id="1.20.1250.20">
    <property type="entry name" value="MFS general substrate transporter like domains"/>
    <property type="match status" value="1"/>
</dbReference>
<evidence type="ECO:0000259" key="8">
    <source>
        <dbReference type="PROSITE" id="PS50850"/>
    </source>
</evidence>
<evidence type="ECO:0000256" key="1">
    <source>
        <dbReference type="ARBA" id="ARBA00004651"/>
    </source>
</evidence>
<gene>
    <name evidence="9" type="ORF">JCM9152_1255</name>
</gene>
<dbReference type="InterPro" id="IPR050171">
    <property type="entry name" value="MFS_Transporters"/>
</dbReference>
<dbReference type="InterPro" id="IPR020846">
    <property type="entry name" value="MFS_dom"/>
</dbReference>
<evidence type="ECO:0000313" key="9">
    <source>
        <dbReference type="EMBL" id="GAE29869.1"/>
    </source>
</evidence>
<comment type="subcellular location">
    <subcellularLocation>
        <location evidence="1">Cell membrane</location>
        <topology evidence="1">Multi-pass membrane protein</topology>
    </subcellularLocation>
</comment>
<feature type="domain" description="Major facilitator superfamily (MFS) profile" evidence="8">
    <location>
        <begin position="1"/>
        <end position="403"/>
    </location>
</feature>
<dbReference type="Pfam" id="PF07690">
    <property type="entry name" value="MFS_1"/>
    <property type="match status" value="2"/>
</dbReference>
<dbReference type="PRINTS" id="PR01035">
    <property type="entry name" value="TCRTETA"/>
</dbReference>
<feature type="transmembrane region" description="Helical" evidence="7">
    <location>
        <begin position="219"/>
        <end position="245"/>
    </location>
</feature>
<keyword evidence="5 7" id="KW-1133">Transmembrane helix</keyword>
<dbReference type="InterPro" id="IPR036259">
    <property type="entry name" value="MFS_trans_sf"/>
</dbReference>
<dbReference type="EMBL" id="BAUU01000007">
    <property type="protein sequence ID" value="GAE29869.1"/>
    <property type="molecule type" value="Genomic_DNA"/>
</dbReference>
<feature type="transmembrane region" description="Helical" evidence="7">
    <location>
        <begin position="316"/>
        <end position="338"/>
    </location>
</feature>
<dbReference type="RefSeq" id="WP_052015641.1">
    <property type="nucleotide sequence ID" value="NZ_BAUU01000007.1"/>
</dbReference>
<comment type="caution">
    <text evidence="9">The sequence shown here is derived from an EMBL/GenBank/DDBJ whole genome shotgun (WGS) entry which is preliminary data.</text>
</comment>
<evidence type="ECO:0000256" key="5">
    <source>
        <dbReference type="ARBA" id="ARBA00022989"/>
    </source>
</evidence>
<feature type="transmembrane region" description="Helical" evidence="7">
    <location>
        <begin position="179"/>
        <end position="198"/>
    </location>
</feature>
<feature type="transmembrane region" description="Helical" evidence="7">
    <location>
        <begin position="115"/>
        <end position="141"/>
    </location>
</feature>
<feature type="transmembrane region" description="Helical" evidence="7">
    <location>
        <begin position="92"/>
        <end position="109"/>
    </location>
</feature>
<keyword evidence="10" id="KW-1185">Reference proteome</keyword>
<feature type="transmembrane region" description="Helical" evidence="7">
    <location>
        <begin position="55"/>
        <end position="80"/>
    </location>
</feature>
<evidence type="ECO:0000256" key="7">
    <source>
        <dbReference type="SAM" id="Phobius"/>
    </source>
</evidence>
<dbReference type="SUPFAM" id="SSF103473">
    <property type="entry name" value="MFS general substrate transporter"/>
    <property type="match status" value="1"/>
</dbReference>
<keyword evidence="6 7" id="KW-0472">Membrane</keyword>
<keyword evidence="4 7" id="KW-0812">Transmembrane</keyword>
<proteinExistence type="predicted"/>
<keyword evidence="3" id="KW-1003">Cell membrane</keyword>
<feature type="transmembrane region" description="Helical" evidence="7">
    <location>
        <begin position="25"/>
        <end position="43"/>
    </location>
</feature>
<evidence type="ECO:0000256" key="3">
    <source>
        <dbReference type="ARBA" id="ARBA00022475"/>
    </source>
</evidence>